<dbReference type="SMART" id="SM00245">
    <property type="entry name" value="TSPc"/>
    <property type="match status" value="1"/>
</dbReference>
<dbReference type="SUPFAM" id="SSF52096">
    <property type="entry name" value="ClpP/crotonase"/>
    <property type="match status" value="1"/>
</dbReference>
<dbReference type="Pfam" id="PF03572">
    <property type="entry name" value="Peptidase_S41"/>
    <property type="match status" value="1"/>
</dbReference>
<evidence type="ECO:0000313" key="2">
    <source>
        <dbReference type="EMBL" id="HGY56992.1"/>
    </source>
</evidence>
<feature type="domain" description="Tail specific protease" evidence="1">
    <location>
        <begin position="118"/>
        <end position="312"/>
    </location>
</feature>
<gene>
    <name evidence="2" type="ORF">ENK44_14890</name>
</gene>
<name>A0A7V4UFC2_CALAY</name>
<dbReference type="AlphaFoldDB" id="A0A7V4UFC2"/>
<dbReference type="GO" id="GO:0006508">
    <property type="term" value="P:proteolysis"/>
    <property type="evidence" value="ECO:0007669"/>
    <property type="project" value="InterPro"/>
</dbReference>
<dbReference type="Gene3D" id="3.30.750.44">
    <property type="match status" value="1"/>
</dbReference>
<sequence>MKTAKLIIVLTVVFFSACTLLIEPPIRSLNGEFVISKTTKVIKNNYPFLSFKKINMDSLGPLYRAKASRYPGDALFELLYEYLSELKDGHVWFYAGGGFMIKPYTPPRALKDRFSYNPETVRSYFAQAPKLTADDKIEFGLLADSIGYIYLSTFARDDGKWIRTMQPIMQKMKNTKGIILDVRHNGGGSDYITAQVIGYFIHQPFPGPIWVDAEGVELPAYTIPPNGTIYYDKPVMVLQNGVCFSAAEGFINTMRELPQVTTIGDTTAGGSGAPKDFYIADHIIIHLPTKAQLTYTGQYIDWNGLPPDILVPQSEKDVERGRDFQLERAIELLGANKR</sequence>
<dbReference type="InterPro" id="IPR005151">
    <property type="entry name" value="Tail-specific_protease"/>
</dbReference>
<dbReference type="GO" id="GO:0008236">
    <property type="term" value="F:serine-type peptidase activity"/>
    <property type="evidence" value="ECO:0007669"/>
    <property type="project" value="InterPro"/>
</dbReference>
<dbReference type="EMBL" id="DRQG01000142">
    <property type="protein sequence ID" value="HGY56992.1"/>
    <property type="molecule type" value="Genomic_DNA"/>
</dbReference>
<dbReference type="InterPro" id="IPR029045">
    <property type="entry name" value="ClpP/crotonase-like_dom_sf"/>
</dbReference>
<dbReference type="PANTHER" id="PTHR11261:SF3">
    <property type="entry name" value="RETINOL-BINDING PROTEIN 3"/>
    <property type="match status" value="1"/>
</dbReference>
<protein>
    <recommendedName>
        <fullName evidence="1">Tail specific protease domain-containing protein</fullName>
    </recommendedName>
</protein>
<reference evidence="2" key="1">
    <citation type="journal article" date="2020" name="mSystems">
        <title>Genome- and Community-Level Interaction Insights into Carbon Utilization and Element Cycling Functions of Hydrothermarchaeota in Hydrothermal Sediment.</title>
        <authorList>
            <person name="Zhou Z."/>
            <person name="Liu Y."/>
            <person name="Xu W."/>
            <person name="Pan J."/>
            <person name="Luo Z.H."/>
            <person name="Li M."/>
        </authorList>
    </citation>
    <scope>NUCLEOTIDE SEQUENCE [LARGE SCALE GENOMIC DNA]</scope>
    <source>
        <strain evidence="2">HyVt-577</strain>
    </source>
</reference>
<dbReference type="Gene3D" id="3.90.226.10">
    <property type="entry name" value="2-enoyl-CoA Hydratase, Chain A, domain 1"/>
    <property type="match status" value="1"/>
</dbReference>
<evidence type="ECO:0000259" key="1">
    <source>
        <dbReference type="SMART" id="SM00245"/>
    </source>
</evidence>
<accession>A0A7V4UFC2</accession>
<proteinExistence type="predicted"/>
<comment type="caution">
    <text evidence="2">The sequence shown here is derived from an EMBL/GenBank/DDBJ whole genome shotgun (WGS) entry which is preliminary data.</text>
</comment>
<dbReference type="PANTHER" id="PTHR11261">
    <property type="entry name" value="INTERPHOTORECEPTOR RETINOID-BINDING PROTEIN"/>
    <property type="match status" value="1"/>
</dbReference>
<dbReference type="CDD" id="cd07563">
    <property type="entry name" value="Peptidase_S41_IRBP"/>
    <property type="match status" value="1"/>
</dbReference>
<dbReference type="PROSITE" id="PS51257">
    <property type="entry name" value="PROKAR_LIPOPROTEIN"/>
    <property type="match status" value="1"/>
</dbReference>
<organism evidence="2">
    <name type="scientific">Caldithrix abyssi</name>
    <dbReference type="NCBI Taxonomy" id="187145"/>
    <lineage>
        <taxon>Bacteria</taxon>
        <taxon>Pseudomonadati</taxon>
        <taxon>Calditrichota</taxon>
        <taxon>Calditrichia</taxon>
        <taxon>Calditrichales</taxon>
        <taxon>Calditrichaceae</taxon>
        <taxon>Caldithrix</taxon>
    </lineage>
</organism>
<dbReference type="Proteomes" id="UP000885779">
    <property type="component" value="Unassembled WGS sequence"/>
</dbReference>